<gene>
    <name evidence="2" type="ORF">L916_06710</name>
</gene>
<evidence type="ECO:0000256" key="1">
    <source>
        <dbReference type="SAM" id="MobiDB-lite"/>
    </source>
</evidence>
<name>W2JA67_PHYNI</name>
<feature type="compositionally biased region" description="Acidic residues" evidence="1">
    <location>
        <begin position="18"/>
        <end position="53"/>
    </location>
</feature>
<feature type="region of interest" description="Disordered" evidence="1">
    <location>
        <begin position="1"/>
        <end position="67"/>
    </location>
</feature>
<feature type="non-terminal residue" evidence="2">
    <location>
        <position position="194"/>
    </location>
</feature>
<reference evidence="2 3" key="1">
    <citation type="submission" date="2013-11" db="EMBL/GenBank/DDBJ databases">
        <title>The Genome Sequence of Phytophthora parasitica CJ05E6.</title>
        <authorList>
            <consortium name="The Broad Institute Genomics Platform"/>
            <person name="Russ C."/>
            <person name="Tyler B."/>
            <person name="Panabieres F."/>
            <person name="Shan W."/>
            <person name="Tripathy S."/>
            <person name="Grunwald N."/>
            <person name="Machado M."/>
            <person name="Johnson C.S."/>
            <person name="Arredondo F."/>
            <person name="Hong C."/>
            <person name="Coffey M."/>
            <person name="Young S.K."/>
            <person name="Zeng Q."/>
            <person name="Gargeya S."/>
            <person name="Fitzgerald M."/>
            <person name="Abouelleil A."/>
            <person name="Alvarado L."/>
            <person name="Chapman S.B."/>
            <person name="Gainer-Dewar J."/>
            <person name="Goldberg J."/>
            <person name="Griggs A."/>
            <person name="Gujja S."/>
            <person name="Hansen M."/>
            <person name="Howarth C."/>
            <person name="Imamovic A."/>
            <person name="Ireland A."/>
            <person name="Larimer J."/>
            <person name="McCowan C."/>
            <person name="Murphy C."/>
            <person name="Pearson M."/>
            <person name="Poon T.W."/>
            <person name="Priest M."/>
            <person name="Roberts A."/>
            <person name="Saif S."/>
            <person name="Shea T."/>
            <person name="Sykes S."/>
            <person name="Wortman J."/>
            <person name="Nusbaum C."/>
            <person name="Birren B."/>
        </authorList>
    </citation>
    <scope>NUCLEOTIDE SEQUENCE [LARGE SCALE GENOMIC DNA]</scope>
    <source>
        <strain evidence="2 3">CJ05E6</strain>
    </source>
</reference>
<evidence type="ECO:0000313" key="2">
    <source>
        <dbReference type="EMBL" id="ETL42488.1"/>
    </source>
</evidence>
<sequence>MSEAVDISTGNDRLSSGEESELDDNEDIDIEANSDVSKDDEESDATSDEEEPTDLSVGTPFDSMSKEELSSHAKTGWTKYLEAEKLWIDIAVESSRYQVQHRALCADKMVERQRKIKQRRPDYKMKTIQQVQRELATFKKFKPHEIVNFIGLLCARTLCPHRERLAKHWSVEARGAVPKGMFGRYMARKRFEEI</sequence>
<accession>W2JA67</accession>
<dbReference type="Proteomes" id="UP000053864">
    <property type="component" value="Unassembled WGS sequence"/>
</dbReference>
<protein>
    <recommendedName>
        <fullName evidence="4">PiggyBac transposable element-derived protein domain-containing protein</fullName>
    </recommendedName>
</protein>
<dbReference type="AlphaFoldDB" id="W2JA67"/>
<organism evidence="2 3">
    <name type="scientific">Phytophthora nicotianae</name>
    <name type="common">Potato buckeye rot agent</name>
    <name type="synonym">Phytophthora parasitica</name>
    <dbReference type="NCBI Taxonomy" id="4792"/>
    <lineage>
        <taxon>Eukaryota</taxon>
        <taxon>Sar</taxon>
        <taxon>Stramenopiles</taxon>
        <taxon>Oomycota</taxon>
        <taxon>Peronosporomycetes</taxon>
        <taxon>Peronosporales</taxon>
        <taxon>Peronosporaceae</taxon>
        <taxon>Phytophthora</taxon>
    </lineage>
</organism>
<dbReference type="EMBL" id="KI672291">
    <property type="protein sequence ID" value="ETL42488.1"/>
    <property type="molecule type" value="Genomic_DNA"/>
</dbReference>
<dbReference type="PANTHER" id="PTHR46599:SF3">
    <property type="entry name" value="PIGGYBAC TRANSPOSABLE ELEMENT-DERIVED PROTEIN 4"/>
    <property type="match status" value="1"/>
</dbReference>
<evidence type="ECO:0008006" key="4">
    <source>
        <dbReference type="Google" id="ProtNLM"/>
    </source>
</evidence>
<proteinExistence type="predicted"/>
<dbReference type="PANTHER" id="PTHR46599">
    <property type="entry name" value="PIGGYBAC TRANSPOSABLE ELEMENT-DERIVED PROTEIN 4"/>
    <property type="match status" value="1"/>
</dbReference>
<evidence type="ECO:0000313" key="3">
    <source>
        <dbReference type="Proteomes" id="UP000053864"/>
    </source>
</evidence>
<dbReference type="VEuPathDB" id="FungiDB:PPTG_02120"/>